<evidence type="ECO:0000313" key="2">
    <source>
        <dbReference type="Proteomes" id="UP000187526"/>
    </source>
</evidence>
<comment type="caution">
    <text evidence="1">The sequence shown here is derived from an EMBL/GenBank/DDBJ whole genome shotgun (WGS) entry which is preliminary data.</text>
</comment>
<sequence>MQPASLWSAAVSAISSRTAAPRTESAAAASIAASANLADRSSISQSARDLLAAETTAAASPVSSSVVFDTNQGAVTLDIDAYFQPPAGGFTELPPLMMPSASNIKALTDHVSARMPDFLARNGIPEAPASVSYDRYGELQLPADYPYAQEFKAALADDPALARSMQTAAALSSVHVEMQKSIPFHEEYSAASSAADAAKVVAKYAWLFADNRPSASITLNFSADGKLTVSADGEAISWPAA</sequence>
<keyword evidence="2" id="KW-1185">Reference proteome</keyword>
<accession>A0A1R1I932</accession>
<organism evidence="1 2">
    <name type="scientific">Azonexus hydrophilus</name>
    <dbReference type="NCBI Taxonomy" id="418702"/>
    <lineage>
        <taxon>Bacteria</taxon>
        <taxon>Pseudomonadati</taxon>
        <taxon>Pseudomonadota</taxon>
        <taxon>Betaproteobacteria</taxon>
        <taxon>Rhodocyclales</taxon>
        <taxon>Azonexaceae</taxon>
        <taxon>Azonexus</taxon>
    </lineage>
</organism>
<gene>
    <name evidence="1" type="ORF">BJN45_07705</name>
</gene>
<proteinExistence type="predicted"/>
<evidence type="ECO:0000313" key="1">
    <source>
        <dbReference type="EMBL" id="OMG55288.1"/>
    </source>
</evidence>
<reference evidence="1 2" key="1">
    <citation type="submission" date="2016-10" db="EMBL/GenBank/DDBJ databases">
        <title>Alkaliphiles isolated from bioreactors.</title>
        <authorList>
            <person name="Salah Z."/>
            <person name="Rout S.P."/>
            <person name="Humphreys P.N."/>
        </authorList>
    </citation>
    <scope>NUCLEOTIDE SEQUENCE [LARGE SCALE GENOMIC DNA]</scope>
    <source>
        <strain evidence="1 2">ZS02</strain>
    </source>
</reference>
<protein>
    <submittedName>
        <fullName evidence="1">Uncharacterized protein</fullName>
    </submittedName>
</protein>
<dbReference type="EMBL" id="MTHD01000002">
    <property type="protein sequence ID" value="OMG55288.1"/>
    <property type="molecule type" value="Genomic_DNA"/>
</dbReference>
<dbReference type="AlphaFoldDB" id="A0A1R1I932"/>
<dbReference type="Proteomes" id="UP000187526">
    <property type="component" value="Unassembled WGS sequence"/>
</dbReference>
<name>A0A1R1I932_9RHOO</name>
<dbReference type="STRING" id="418702.BJN45_07705"/>